<keyword evidence="5" id="KW-0378">Hydrolase</keyword>
<dbReference type="InterPro" id="IPR041373">
    <property type="entry name" value="RT_RNaseH"/>
</dbReference>
<dbReference type="GO" id="GO:0004519">
    <property type="term" value="F:endonuclease activity"/>
    <property type="evidence" value="ECO:0007669"/>
    <property type="project" value="UniProtKB-KW"/>
</dbReference>
<evidence type="ECO:0000313" key="9">
    <source>
        <dbReference type="Proteomes" id="UP000822476"/>
    </source>
</evidence>
<gene>
    <name evidence="8" type="ORF">EG68_09982</name>
</gene>
<keyword evidence="1" id="KW-0808">Transferase</keyword>
<dbReference type="CDD" id="cd09274">
    <property type="entry name" value="RNase_HI_RT_Ty3"/>
    <property type="match status" value="1"/>
</dbReference>
<evidence type="ECO:0000256" key="5">
    <source>
        <dbReference type="ARBA" id="ARBA00022801"/>
    </source>
</evidence>
<dbReference type="InterPro" id="IPR043502">
    <property type="entry name" value="DNA/RNA_pol_sf"/>
</dbReference>
<evidence type="ECO:0000256" key="6">
    <source>
        <dbReference type="ARBA" id="ARBA00022918"/>
    </source>
</evidence>
<protein>
    <recommendedName>
        <fullName evidence="7">Reverse transcriptase RNase H-like domain-containing protein</fullName>
    </recommendedName>
</protein>
<dbReference type="EMBL" id="JTDE01005618">
    <property type="protein sequence ID" value="KAF7248428.1"/>
    <property type="molecule type" value="Genomic_DNA"/>
</dbReference>
<proteinExistence type="predicted"/>
<comment type="caution">
    <text evidence="8">The sequence shown here is derived from an EMBL/GenBank/DDBJ whole genome shotgun (WGS) entry which is preliminary data.</text>
</comment>
<feature type="domain" description="Reverse transcriptase RNase H-like" evidence="7">
    <location>
        <begin position="2"/>
        <end position="103"/>
    </location>
</feature>
<evidence type="ECO:0000313" key="8">
    <source>
        <dbReference type="EMBL" id="KAF7248428.1"/>
    </source>
</evidence>
<reference evidence="8" key="1">
    <citation type="submission" date="2019-07" db="EMBL/GenBank/DDBJ databases">
        <title>Annotation for the trematode Paragonimus miyazaki's.</title>
        <authorList>
            <person name="Choi Y.-J."/>
        </authorList>
    </citation>
    <scope>NUCLEOTIDE SEQUENCE</scope>
    <source>
        <strain evidence="8">Japan</strain>
    </source>
</reference>
<dbReference type="GO" id="GO:0016787">
    <property type="term" value="F:hydrolase activity"/>
    <property type="evidence" value="ECO:0007669"/>
    <property type="project" value="UniProtKB-KW"/>
</dbReference>
<sequence length="173" mass="19068">MTTDASSRSIGTVIARDFPDGTTKAIADTAMPLTSAERNYGQIEEEALGTIFAIKKFQKILCGRYFNLVTDHKPLLAMFGSKKGILVYTANRLQRWAAVLLGYNFAVGYASTDTIGQADALSRSINSHSVEAEDIVVASFNTEPEGPRSHSKWQCFCWDNATINQQTMEYQNG</sequence>
<keyword evidence="4" id="KW-0255">Endonuclease</keyword>
<dbReference type="InterPro" id="IPR050951">
    <property type="entry name" value="Retrovirus_Pol_polyprotein"/>
</dbReference>
<dbReference type="Proteomes" id="UP000822476">
    <property type="component" value="Unassembled WGS sequence"/>
</dbReference>
<keyword evidence="2" id="KW-0548">Nucleotidyltransferase</keyword>
<name>A0A8S9YQ07_9TREM</name>
<dbReference type="AlphaFoldDB" id="A0A8S9YQ07"/>
<dbReference type="PANTHER" id="PTHR37984">
    <property type="entry name" value="PROTEIN CBG26694"/>
    <property type="match status" value="1"/>
</dbReference>
<evidence type="ECO:0000259" key="7">
    <source>
        <dbReference type="Pfam" id="PF17917"/>
    </source>
</evidence>
<dbReference type="GO" id="GO:0003964">
    <property type="term" value="F:RNA-directed DNA polymerase activity"/>
    <property type="evidence" value="ECO:0007669"/>
    <property type="project" value="UniProtKB-KW"/>
</dbReference>
<dbReference type="Pfam" id="PF17917">
    <property type="entry name" value="RT_RNaseH"/>
    <property type="match status" value="1"/>
</dbReference>
<evidence type="ECO:0000256" key="3">
    <source>
        <dbReference type="ARBA" id="ARBA00022722"/>
    </source>
</evidence>
<dbReference type="SUPFAM" id="SSF56672">
    <property type="entry name" value="DNA/RNA polymerases"/>
    <property type="match status" value="1"/>
</dbReference>
<keyword evidence="3" id="KW-0540">Nuclease</keyword>
<evidence type="ECO:0000256" key="1">
    <source>
        <dbReference type="ARBA" id="ARBA00022679"/>
    </source>
</evidence>
<organism evidence="8 9">
    <name type="scientific">Paragonimus skrjabini miyazakii</name>
    <dbReference type="NCBI Taxonomy" id="59628"/>
    <lineage>
        <taxon>Eukaryota</taxon>
        <taxon>Metazoa</taxon>
        <taxon>Spiralia</taxon>
        <taxon>Lophotrochozoa</taxon>
        <taxon>Platyhelminthes</taxon>
        <taxon>Trematoda</taxon>
        <taxon>Digenea</taxon>
        <taxon>Plagiorchiida</taxon>
        <taxon>Troglotremata</taxon>
        <taxon>Troglotrematidae</taxon>
        <taxon>Paragonimus</taxon>
    </lineage>
</organism>
<dbReference type="PANTHER" id="PTHR37984:SF5">
    <property type="entry name" value="PROTEIN NYNRIN-LIKE"/>
    <property type="match status" value="1"/>
</dbReference>
<evidence type="ECO:0000256" key="4">
    <source>
        <dbReference type="ARBA" id="ARBA00022759"/>
    </source>
</evidence>
<accession>A0A8S9YQ07</accession>
<keyword evidence="9" id="KW-1185">Reference proteome</keyword>
<evidence type="ECO:0000256" key="2">
    <source>
        <dbReference type="ARBA" id="ARBA00022695"/>
    </source>
</evidence>
<keyword evidence="6" id="KW-0695">RNA-directed DNA polymerase</keyword>
<dbReference type="OrthoDB" id="6271476at2759"/>